<dbReference type="EMBL" id="ABJB010253293">
    <property type="status" value="NOT_ANNOTATED_CDS"/>
    <property type="molecule type" value="Genomic_DNA"/>
</dbReference>
<name>B7PZJ3_IXOSC</name>
<dbReference type="OrthoDB" id="9902985at2759"/>
<organism>
    <name type="scientific">Ixodes scapularis</name>
    <name type="common">Black-legged tick</name>
    <name type="synonym">Deer tick</name>
    <dbReference type="NCBI Taxonomy" id="6945"/>
    <lineage>
        <taxon>Eukaryota</taxon>
        <taxon>Metazoa</taxon>
        <taxon>Ecdysozoa</taxon>
        <taxon>Arthropoda</taxon>
        <taxon>Chelicerata</taxon>
        <taxon>Arachnida</taxon>
        <taxon>Acari</taxon>
        <taxon>Parasitiformes</taxon>
        <taxon>Ixodida</taxon>
        <taxon>Ixodoidea</taxon>
        <taxon>Ixodidae</taxon>
        <taxon>Ixodinae</taxon>
        <taxon>Ixodes</taxon>
    </lineage>
</organism>
<dbReference type="VEuPathDB" id="VectorBase:ISCW020112"/>
<reference evidence="2 4" key="1">
    <citation type="submission" date="2008-03" db="EMBL/GenBank/DDBJ databases">
        <title>Annotation of Ixodes scapularis.</title>
        <authorList>
            <consortium name="Ixodes scapularis Genome Project Consortium"/>
            <person name="Caler E."/>
            <person name="Hannick L.I."/>
            <person name="Bidwell S."/>
            <person name="Joardar V."/>
            <person name="Thiagarajan M."/>
            <person name="Amedeo P."/>
            <person name="Galinsky K.J."/>
            <person name="Schobel S."/>
            <person name="Inman J."/>
            <person name="Hostetler J."/>
            <person name="Miller J."/>
            <person name="Hammond M."/>
            <person name="Megy K."/>
            <person name="Lawson D."/>
            <person name="Kodira C."/>
            <person name="Sutton G."/>
            <person name="Meyer J."/>
            <person name="Hill C.A."/>
            <person name="Birren B."/>
            <person name="Nene V."/>
            <person name="Collins F."/>
            <person name="Alarcon-Chaidez F."/>
            <person name="Wikel S."/>
            <person name="Strausberg R."/>
        </authorList>
    </citation>
    <scope>NUCLEOTIDE SEQUENCE [LARGE SCALE GENOMIC DNA]</scope>
    <source>
        <strain evidence="4">Wikel</strain>
        <strain evidence="2">Wikel colony</strain>
    </source>
</reference>
<sequence length="312" mass="35915">MFHFFWANKQALVNRTVLHRPRVYGGWGIPDVLLVARTLSLRTTLQALDYPERPAGILALFWMGPLARHLVPPQGLNTYVKRETPGRHHAAIVAHARHLRERLHLPDLTSESAARISELCAIDGVTLPSPLRQLWQHSCPSWLPDLLADFEWEVGSGILPTRDRLFRWHLVISPLCIYCATEESAAHVLEECYTARRFWARVARTFQLRVPVKYTHERPGPSGPRARLRVLLTALGHHVLWRARCRARHYRARSVPIVALFRTLCTRLRVVLEEELAVLGEMPFEVTWCLADVVRIRLGRLEMVGARQVDFR</sequence>
<reference evidence="3" key="2">
    <citation type="submission" date="2020-05" db="UniProtKB">
        <authorList>
            <consortium name="EnsemblMetazoa"/>
        </authorList>
    </citation>
    <scope>IDENTIFICATION</scope>
    <source>
        <strain evidence="3">wikel</strain>
    </source>
</reference>
<evidence type="ECO:0000313" key="2">
    <source>
        <dbReference type="EMBL" id="EEC12015.1"/>
    </source>
</evidence>
<keyword evidence="4" id="KW-1185">Reference proteome</keyword>
<dbReference type="EMBL" id="DS825938">
    <property type="protein sequence ID" value="EEC12015.1"/>
    <property type="molecule type" value="Genomic_DNA"/>
</dbReference>
<dbReference type="HOGENOM" id="CLU_892212_0_0_1"/>
<evidence type="ECO:0000259" key="1">
    <source>
        <dbReference type="Pfam" id="PF13966"/>
    </source>
</evidence>
<evidence type="ECO:0000313" key="4">
    <source>
        <dbReference type="Proteomes" id="UP000001555"/>
    </source>
</evidence>
<dbReference type="Pfam" id="PF13966">
    <property type="entry name" value="zf-RVT"/>
    <property type="match status" value="1"/>
</dbReference>
<accession>B7PZJ3</accession>
<proteinExistence type="predicted"/>
<gene>
    <name evidence="2" type="ORF">IscW_ISCW020112</name>
</gene>
<dbReference type="InterPro" id="IPR026960">
    <property type="entry name" value="RVT-Znf"/>
</dbReference>
<evidence type="ECO:0000313" key="3">
    <source>
        <dbReference type="EnsemblMetazoa" id="ISCW020112-PA"/>
    </source>
</evidence>
<dbReference type="PaxDb" id="6945-B7PZJ3"/>
<dbReference type="InParanoid" id="B7PZJ3"/>
<dbReference type="AlphaFoldDB" id="B7PZJ3"/>
<dbReference type="Proteomes" id="UP000001555">
    <property type="component" value="Unassembled WGS sequence"/>
</dbReference>
<feature type="domain" description="Reverse transcriptase zinc-binding" evidence="1">
    <location>
        <begin position="147"/>
        <end position="199"/>
    </location>
</feature>
<protein>
    <recommendedName>
        <fullName evidence="1">Reverse transcriptase zinc-binding domain-containing protein</fullName>
    </recommendedName>
</protein>
<dbReference type="EnsemblMetazoa" id="ISCW020112-RA">
    <property type="protein sequence ID" value="ISCW020112-PA"/>
    <property type="gene ID" value="ISCW020112"/>
</dbReference>
<dbReference type="VEuPathDB" id="VectorBase:ISCP_020971"/>